<evidence type="ECO:0000313" key="2">
    <source>
        <dbReference type="EMBL" id="KAK3728231.1"/>
    </source>
</evidence>
<feature type="compositionally biased region" description="Polar residues" evidence="1">
    <location>
        <begin position="68"/>
        <end position="82"/>
    </location>
</feature>
<evidence type="ECO:0000313" key="3">
    <source>
        <dbReference type="Proteomes" id="UP001283361"/>
    </source>
</evidence>
<feature type="compositionally biased region" description="Polar residues" evidence="1">
    <location>
        <begin position="14"/>
        <end position="39"/>
    </location>
</feature>
<feature type="compositionally biased region" description="Low complexity" evidence="1">
    <location>
        <begin position="51"/>
        <end position="67"/>
    </location>
</feature>
<reference evidence="2" key="1">
    <citation type="journal article" date="2023" name="G3 (Bethesda)">
        <title>A reference genome for the long-term kleptoplast-retaining sea slug Elysia crispata morphotype clarki.</title>
        <authorList>
            <person name="Eastman K.E."/>
            <person name="Pendleton A.L."/>
            <person name="Shaikh M.A."/>
            <person name="Suttiyut T."/>
            <person name="Ogas R."/>
            <person name="Tomko P."/>
            <person name="Gavelis G."/>
            <person name="Widhalm J.R."/>
            <person name="Wisecaver J.H."/>
        </authorList>
    </citation>
    <scope>NUCLEOTIDE SEQUENCE</scope>
    <source>
        <strain evidence="2">ECLA1</strain>
    </source>
</reference>
<dbReference type="EMBL" id="JAWDGP010007196">
    <property type="protein sequence ID" value="KAK3728231.1"/>
    <property type="molecule type" value="Genomic_DNA"/>
</dbReference>
<evidence type="ECO:0000256" key="1">
    <source>
        <dbReference type="SAM" id="MobiDB-lite"/>
    </source>
</evidence>
<proteinExistence type="predicted"/>
<comment type="caution">
    <text evidence="2">The sequence shown here is derived from an EMBL/GenBank/DDBJ whole genome shotgun (WGS) entry which is preliminary data.</text>
</comment>
<dbReference type="Proteomes" id="UP001283361">
    <property type="component" value="Unassembled WGS sequence"/>
</dbReference>
<name>A0AAE0Y081_9GAST</name>
<sequence>MALQDIALAKQGLSTALTDSSTGSDPSRSTALTDSSTGSDPRYAKGTKLPSYDSLSTALTDSSTGSDPSRSTALTDSSTGSDPSYAKGTKLTFQTRFTVFKSLTHPKVMENLFYPGVFVCSFTASFLNT</sequence>
<organism evidence="2 3">
    <name type="scientific">Elysia crispata</name>
    <name type="common">lettuce slug</name>
    <dbReference type="NCBI Taxonomy" id="231223"/>
    <lineage>
        <taxon>Eukaryota</taxon>
        <taxon>Metazoa</taxon>
        <taxon>Spiralia</taxon>
        <taxon>Lophotrochozoa</taxon>
        <taxon>Mollusca</taxon>
        <taxon>Gastropoda</taxon>
        <taxon>Heterobranchia</taxon>
        <taxon>Euthyneura</taxon>
        <taxon>Panpulmonata</taxon>
        <taxon>Sacoglossa</taxon>
        <taxon>Placobranchoidea</taxon>
        <taxon>Plakobranchidae</taxon>
        <taxon>Elysia</taxon>
    </lineage>
</organism>
<accession>A0AAE0Y081</accession>
<protein>
    <submittedName>
        <fullName evidence="2">Uncharacterized protein</fullName>
    </submittedName>
</protein>
<feature type="region of interest" description="Disordered" evidence="1">
    <location>
        <begin position="14"/>
        <end position="86"/>
    </location>
</feature>
<keyword evidence="3" id="KW-1185">Reference proteome</keyword>
<dbReference type="AlphaFoldDB" id="A0AAE0Y081"/>
<gene>
    <name evidence="2" type="ORF">RRG08_017525</name>
</gene>